<comment type="caution">
    <text evidence="14">Lacks conserved residue(s) required for the propagation of feature annotation.</text>
</comment>
<dbReference type="GO" id="GO:0102158">
    <property type="term" value="F:very-long-chain (3R)-3-hydroxyacyl-CoA dehydratase activity"/>
    <property type="evidence" value="ECO:0007669"/>
    <property type="project" value="UniProtKB-EC"/>
</dbReference>
<dbReference type="PANTHER" id="PTHR11035:SF3">
    <property type="entry name" value="VERY-LONG-CHAIN (3R)-3-HYDROXYACYL-COA DEHYDRATASE"/>
    <property type="match status" value="1"/>
</dbReference>
<dbReference type="InParanoid" id="A0A0D1YT88"/>
<keyword evidence="6 14" id="KW-0812">Transmembrane</keyword>
<dbReference type="HOGENOM" id="CLU_034302_6_1_1"/>
<feature type="compositionally biased region" description="Polar residues" evidence="15">
    <location>
        <begin position="1"/>
        <end position="16"/>
    </location>
</feature>
<evidence type="ECO:0000256" key="12">
    <source>
        <dbReference type="ARBA" id="ARBA00023239"/>
    </source>
</evidence>
<reference evidence="16 17" key="1">
    <citation type="submission" date="2015-01" db="EMBL/GenBank/DDBJ databases">
        <title>The Genome Sequence of Ochroconis gallopava CBS43764.</title>
        <authorList>
            <consortium name="The Broad Institute Genomics Platform"/>
            <person name="Cuomo C."/>
            <person name="de Hoog S."/>
            <person name="Gorbushina A."/>
            <person name="Stielow B."/>
            <person name="Teixiera M."/>
            <person name="Abouelleil A."/>
            <person name="Chapman S.B."/>
            <person name="Priest M."/>
            <person name="Young S.K."/>
            <person name="Wortman J."/>
            <person name="Nusbaum C."/>
            <person name="Birren B."/>
        </authorList>
    </citation>
    <scope>NUCLEOTIDE SEQUENCE [LARGE SCALE GENOMIC DNA]</scope>
    <source>
        <strain evidence="16 17">CBS 43764</strain>
    </source>
</reference>
<evidence type="ECO:0000256" key="3">
    <source>
        <dbReference type="ARBA" id="ARBA00007811"/>
    </source>
</evidence>
<dbReference type="EMBL" id="KN847543">
    <property type="protein sequence ID" value="KIW03852.1"/>
    <property type="molecule type" value="Genomic_DNA"/>
</dbReference>
<dbReference type="GeneID" id="27313124"/>
<evidence type="ECO:0000256" key="4">
    <source>
        <dbReference type="ARBA" id="ARBA00013122"/>
    </source>
</evidence>
<keyword evidence="10 14" id="KW-0472">Membrane</keyword>
<comment type="similarity">
    <text evidence="3 14">Belongs to the very long-chain fatty acids dehydratase HACD family.</text>
</comment>
<gene>
    <name evidence="16" type="ORF">PV09_05151</name>
</gene>
<evidence type="ECO:0000256" key="7">
    <source>
        <dbReference type="ARBA" id="ARBA00022832"/>
    </source>
</evidence>
<evidence type="ECO:0000256" key="6">
    <source>
        <dbReference type="ARBA" id="ARBA00022692"/>
    </source>
</evidence>
<dbReference type="VEuPathDB" id="FungiDB:PV09_05151"/>
<evidence type="ECO:0000256" key="14">
    <source>
        <dbReference type="RuleBase" id="RU363109"/>
    </source>
</evidence>
<keyword evidence="12 14" id="KW-0456">Lyase</keyword>
<comment type="function">
    <text evidence="14">Catalyzes the third of the four reactions of the long-chain fatty acids elongation cycle. This endoplasmic reticulum-bound enzymatic process, allows the addition of two carbons to the chain of long- and very long-chain fatty acids/VLCFAs per cycle. This enzyme catalyzes the dehydration of the 3-hydroxyacyl-CoA intermediate into trans-2,3-enoyl-CoA, within each cycle of fatty acid elongation. Thereby, it participates to the production of VLCFAs of different chain lengths that are involved in multiple biological processes as precursors of membrane lipids and lipid mediators.</text>
</comment>
<dbReference type="GO" id="GO:0005789">
    <property type="term" value="C:endoplasmic reticulum membrane"/>
    <property type="evidence" value="ECO:0007669"/>
    <property type="project" value="UniProtKB-SubCell"/>
</dbReference>
<evidence type="ECO:0000256" key="10">
    <source>
        <dbReference type="ARBA" id="ARBA00023136"/>
    </source>
</evidence>
<evidence type="ECO:0000256" key="2">
    <source>
        <dbReference type="ARBA" id="ARBA00005194"/>
    </source>
</evidence>
<proteinExistence type="inferred from homology"/>
<dbReference type="UniPathway" id="UPA00094"/>
<keyword evidence="8 14" id="KW-1133">Transmembrane helix</keyword>
<feature type="region of interest" description="Disordered" evidence="15">
    <location>
        <begin position="1"/>
        <end position="25"/>
    </location>
</feature>
<feature type="transmembrane region" description="Helical" evidence="14">
    <location>
        <begin position="205"/>
        <end position="224"/>
    </location>
</feature>
<keyword evidence="9 14" id="KW-0443">Lipid metabolism</keyword>
<name>A0A0D1YT88_9PEZI</name>
<keyword evidence="11 14" id="KW-0275">Fatty acid biosynthesis</keyword>
<dbReference type="GO" id="GO:0042761">
    <property type="term" value="P:very long-chain fatty acid biosynthetic process"/>
    <property type="evidence" value="ECO:0007669"/>
    <property type="project" value="TreeGrafter"/>
</dbReference>
<evidence type="ECO:0000256" key="5">
    <source>
        <dbReference type="ARBA" id="ARBA00022516"/>
    </source>
</evidence>
<feature type="transmembrane region" description="Helical" evidence="14">
    <location>
        <begin position="148"/>
        <end position="166"/>
    </location>
</feature>
<sequence>MSTAAQTKPSTASHTNPKPAKAPAGSPVKRLYLTLYNAVSCGLWAVILYRVVSVLVENYTKEPFLGTVKRKENAWYETGEFVKWVQTGALLEVVHSLLGIVRAPVTTTALQVASRVVLVWGICDQFPSVPANSLFYSSMLVAWSVTEVVRYGFFVFSLNGFVPGVLSWLRYNLFFVLYPLGISSEMALVYKSIPLAKKRDERLEYVMYAILGIYFPGAYILYTHMMAQRKRVMRGKAKTT</sequence>
<evidence type="ECO:0000313" key="16">
    <source>
        <dbReference type="EMBL" id="KIW03852.1"/>
    </source>
</evidence>
<comment type="pathway">
    <text evidence="2 14">Lipid metabolism; fatty acid biosynthesis.</text>
</comment>
<keyword evidence="5 14" id="KW-0444">Lipid biosynthesis</keyword>
<comment type="catalytic activity">
    <reaction evidence="13 14">
        <text>a very-long-chain (3R)-3-hydroxyacyl-CoA = a very-long-chain (2E)-enoyl-CoA + H2O</text>
        <dbReference type="Rhea" id="RHEA:45812"/>
        <dbReference type="ChEBI" id="CHEBI:15377"/>
        <dbReference type="ChEBI" id="CHEBI:83728"/>
        <dbReference type="ChEBI" id="CHEBI:85440"/>
        <dbReference type="EC" id="4.2.1.134"/>
    </reaction>
</comment>
<dbReference type="EC" id="4.2.1.134" evidence="4 14"/>
<evidence type="ECO:0000256" key="1">
    <source>
        <dbReference type="ARBA" id="ARBA00004141"/>
    </source>
</evidence>
<dbReference type="Proteomes" id="UP000053259">
    <property type="component" value="Unassembled WGS sequence"/>
</dbReference>
<dbReference type="GO" id="GO:0030148">
    <property type="term" value="P:sphingolipid biosynthetic process"/>
    <property type="evidence" value="ECO:0007669"/>
    <property type="project" value="TreeGrafter"/>
</dbReference>
<feature type="transmembrane region" description="Helical" evidence="14">
    <location>
        <begin position="31"/>
        <end position="52"/>
    </location>
</feature>
<evidence type="ECO:0000256" key="15">
    <source>
        <dbReference type="SAM" id="MobiDB-lite"/>
    </source>
</evidence>
<dbReference type="AlphaFoldDB" id="A0A0D1YT88"/>
<evidence type="ECO:0000256" key="8">
    <source>
        <dbReference type="ARBA" id="ARBA00022989"/>
    </source>
</evidence>
<evidence type="ECO:0000256" key="13">
    <source>
        <dbReference type="ARBA" id="ARBA00036671"/>
    </source>
</evidence>
<keyword evidence="14" id="KW-0256">Endoplasmic reticulum</keyword>
<dbReference type="RefSeq" id="XP_016213721.1">
    <property type="nucleotide sequence ID" value="XM_016358620.1"/>
</dbReference>
<feature type="transmembrane region" description="Helical" evidence="14">
    <location>
        <begin position="173"/>
        <end position="193"/>
    </location>
</feature>
<dbReference type="FunCoup" id="A0A0D1YT88">
    <property type="interactions" value="543"/>
</dbReference>
<protein>
    <recommendedName>
        <fullName evidence="4 14">Very-long-chain (3R)-3-hydroxyacyl-CoA dehydratase</fullName>
        <ecNumber evidence="4 14">4.2.1.134</ecNumber>
    </recommendedName>
</protein>
<comment type="subcellular location">
    <subcellularLocation>
        <location evidence="14">Endoplasmic reticulum membrane</location>
        <topology evidence="14">Multi-pass membrane protein</topology>
    </subcellularLocation>
    <subcellularLocation>
        <location evidence="1">Membrane</location>
        <topology evidence="1">Multi-pass membrane protein</topology>
    </subcellularLocation>
</comment>
<dbReference type="GO" id="GO:0030497">
    <property type="term" value="P:fatty acid elongation"/>
    <property type="evidence" value="ECO:0007669"/>
    <property type="project" value="TreeGrafter"/>
</dbReference>
<accession>A0A0D1YT88</accession>
<dbReference type="STRING" id="253628.A0A0D1YT88"/>
<keyword evidence="7 14" id="KW-0276">Fatty acid metabolism</keyword>
<evidence type="ECO:0000256" key="11">
    <source>
        <dbReference type="ARBA" id="ARBA00023160"/>
    </source>
</evidence>
<organism evidence="16 17">
    <name type="scientific">Verruconis gallopava</name>
    <dbReference type="NCBI Taxonomy" id="253628"/>
    <lineage>
        <taxon>Eukaryota</taxon>
        <taxon>Fungi</taxon>
        <taxon>Dikarya</taxon>
        <taxon>Ascomycota</taxon>
        <taxon>Pezizomycotina</taxon>
        <taxon>Dothideomycetes</taxon>
        <taxon>Pleosporomycetidae</taxon>
        <taxon>Venturiales</taxon>
        <taxon>Sympoventuriaceae</taxon>
        <taxon>Verruconis</taxon>
    </lineage>
</organism>
<dbReference type="Pfam" id="PF04387">
    <property type="entry name" value="PTPLA"/>
    <property type="match status" value="1"/>
</dbReference>
<dbReference type="OrthoDB" id="46988at2759"/>
<evidence type="ECO:0000313" key="17">
    <source>
        <dbReference type="Proteomes" id="UP000053259"/>
    </source>
</evidence>
<keyword evidence="17" id="KW-1185">Reference proteome</keyword>
<dbReference type="InterPro" id="IPR007482">
    <property type="entry name" value="Tyr_Pase-like_PTPLA"/>
</dbReference>
<dbReference type="PANTHER" id="PTHR11035">
    <property type="entry name" value="VERY-LONG-CHAIN (3R)-3-HYDROXYACYL-COA DEHYDRATASE"/>
    <property type="match status" value="1"/>
</dbReference>
<evidence type="ECO:0000256" key="9">
    <source>
        <dbReference type="ARBA" id="ARBA00023098"/>
    </source>
</evidence>